<keyword evidence="1" id="KW-1133">Transmembrane helix</keyword>
<reference evidence="2 3" key="1">
    <citation type="submission" date="2019-03" db="EMBL/GenBank/DDBJ databases">
        <title>Genomic Encyclopedia of Type Strains, Phase III (KMG-III): the genomes of soil and plant-associated and newly described type strains.</title>
        <authorList>
            <person name="Whitman W."/>
        </authorList>
    </citation>
    <scope>NUCLEOTIDE SEQUENCE [LARGE SCALE GENOMIC DNA]</scope>
    <source>
        <strain evidence="2 3">VKM Ac-2573</strain>
    </source>
</reference>
<proteinExistence type="predicted"/>
<evidence type="ECO:0000256" key="1">
    <source>
        <dbReference type="SAM" id="Phobius"/>
    </source>
</evidence>
<keyword evidence="3" id="KW-1185">Reference proteome</keyword>
<keyword evidence="1" id="KW-0472">Membrane</keyword>
<protein>
    <recommendedName>
        <fullName evidence="4">Small integral membrane protein DUF2273</fullName>
    </recommendedName>
</protein>
<dbReference type="Proteomes" id="UP000295146">
    <property type="component" value="Unassembled WGS sequence"/>
</dbReference>
<keyword evidence="1" id="KW-0812">Transmembrane</keyword>
<organism evidence="2 3">
    <name type="scientific">Kribbella pratensis</name>
    <dbReference type="NCBI Taxonomy" id="2512112"/>
    <lineage>
        <taxon>Bacteria</taxon>
        <taxon>Bacillati</taxon>
        <taxon>Actinomycetota</taxon>
        <taxon>Actinomycetes</taxon>
        <taxon>Propionibacteriales</taxon>
        <taxon>Kribbellaceae</taxon>
        <taxon>Kribbella</taxon>
    </lineage>
</organism>
<dbReference type="RefSeq" id="WP_134107870.1">
    <property type="nucleotide sequence ID" value="NZ_SODP01000003.1"/>
</dbReference>
<accession>A0A4R8BYD5</accession>
<evidence type="ECO:0000313" key="3">
    <source>
        <dbReference type="Proteomes" id="UP000295146"/>
    </source>
</evidence>
<comment type="caution">
    <text evidence="2">The sequence shown here is derived from an EMBL/GenBank/DDBJ whole genome shotgun (WGS) entry which is preliminary data.</text>
</comment>
<evidence type="ECO:0000313" key="2">
    <source>
        <dbReference type="EMBL" id="TDW66153.1"/>
    </source>
</evidence>
<gene>
    <name evidence="2" type="ORF">EV653_6171</name>
</gene>
<name>A0A4R8BYD5_9ACTN</name>
<evidence type="ECO:0008006" key="4">
    <source>
        <dbReference type="Google" id="ProtNLM"/>
    </source>
</evidence>
<sequence length="60" mass="5993">MNIPVIGLFAGLLVAVAAAAGGFIGFLLALVLGATGFAVGLLADGGSKSFDDLMSRRRRG</sequence>
<dbReference type="AlphaFoldDB" id="A0A4R8BYD5"/>
<dbReference type="EMBL" id="SODP01000003">
    <property type="protein sequence ID" value="TDW66153.1"/>
    <property type="molecule type" value="Genomic_DNA"/>
</dbReference>
<feature type="transmembrane region" description="Helical" evidence="1">
    <location>
        <begin position="29"/>
        <end position="50"/>
    </location>
</feature>